<evidence type="ECO:0000313" key="2">
    <source>
        <dbReference type="Proteomes" id="UP001596457"/>
    </source>
</evidence>
<protein>
    <submittedName>
        <fullName evidence="1">Uncharacterized protein</fullName>
    </submittedName>
</protein>
<dbReference type="Proteomes" id="UP001596457">
    <property type="component" value="Unassembled WGS sequence"/>
</dbReference>
<dbReference type="EMBL" id="JBHTBZ010000020">
    <property type="protein sequence ID" value="MFC7460773.1"/>
    <property type="molecule type" value="Genomic_DNA"/>
</dbReference>
<accession>A0ABW2SC95</accession>
<proteinExistence type="predicted"/>
<name>A0ABW2SC95_9BURK</name>
<gene>
    <name evidence="1" type="ORF">ACFQU0_10065</name>
</gene>
<evidence type="ECO:0000313" key="1">
    <source>
        <dbReference type="EMBL" id="MFC7460773.1"/>
    </source>
</evidence>
<organism evidence="1 2">
    <name type="scientific">Hydrogenophaga defluvii</name>
    <dbReference type="NCBI Taxonomy" id="249410"/>
    <lineage>
        <taxon>Bacteria</taxon>
        <taxon>Pseudomonadati</taxon>
        <taxon>Pseudomonadota</taxon>
        <taxon>Betaproteobacteria</taxon>
        <taxon>Burkholderiales</taxon>
        <taxon>Comamonadaceae</taxon>
        <taxon>Hydrogenophaga</taxon>
    </lineage>
</organism>
<reference evidence="2" key="1">
    <citation type="journal article" date="2019" name="Int. J. Syst. Evol. Microbiol.">
        <title>The Global Catalogue of Microorganisms (GCM) 10K type strain sequencing project: providing services to taxonomists for standard genome sequencing and annotation.</title>
        <authorList>
            <consortium name="The Broad Institute Genomics Platform"/>
            <consortium name="The Broad Institute Genome Sequencing Center for Infectious Disease"/>
            <person name="Wu L."/>
            <person name="Ma J."/>
        </authorList>
    </citation>
    <scope>NUCLEOTIDE SEQUENCE [LARGE SCALE GENOMIC DNA]</scope>
    <source>
        <strain evidence="2">CCUG 53903</strain>
    </source>
</reference>
<dbReference type="RefSeq" id="WP_382200341.1">
    <property type="nucleotide sequence ID" value="NZ_JBHTBZ010000020.1"/>
</dbReference>
<sequence>MTKPSPILVAPVRALRELPPAEREVVSRFLFGCIRGLDRQHDTRWRQLWKRLWRAEAGEVLQLDNVVDRSGPFHRMHMAMEQAVFDAQERFEQFQGFRLWLKTGAGWGTFERDGTALVFVPSSTAYDQCSDDEMRELHTQMLDFLHTDRALTYLWPTLKPAKRAQMLADVLSQSLEDEAP</sequence>
<comment type="caution">
    <text evidence="1">The sequence shown here is derived from an EMBL/GenBank/DDBJ whole genome shotgun (WGS) entry which is preliminary data.</text>
</comment>
<keyword evidence="2" id="KW-1185">Reference proteome</keyword>